<dbReference type="EMBL" id="JBHTBR010000009">
    <property type="protein sequence ID" value="MFC7292889.1"/>
    <property type="molecule type" value="Genomic_DNA"/>
</dbReference>
<keyword evidence="2" id="KW-1185">Reference proteome</keyword>
<accession>A0ABW2INZ0</accession>
<proteinExistence type="predicted"/>
<reference evidence="2" key="1">
    <citation type="journal article" date="2019" name="Int. J. Syst. Evol. Microbiol.">
        <title>The Global Catalogue of Microorganisms (GCM) 10K type strain sequencing project: providing services to taxonomists for standard genome sequencing and annotation.</title>
        <authorList>
            <consortium name="The Broad Institute Genomics Platform"/>
            <consortium name="The Broad Institute Genome Sequencing Center for Infectious Disease"/>
            <person name="Wu L."/>
            <person name="Ma J."/>
        </authorList>
    </citation>
    <scope>NUCLEOTIDE SEQUENCE [LARGE SCALE GENOMIC DNA]</scope>
    <source>
        <strain evidence="2">CCUG 51308</strain>
    </source>
</reference>
<name>A0ABW2INZ0_9PROT</name>
<sequence length="356" mass="40950">MDDPILEAVYYSHPFPRSSEALTLLGLIFDKIHFPYVSLPDEGYSFEELDERRAKLINLFEKEAHKPIGQNTLTMIIALDFTHWKQWANEFLYFPHSFKDSLKVGESIPAGATEEVYNLTFPPRKNFEPYFDTFRTFSVSPEPRQSDSGNIIYPGDYVYSAAALNYAAQKGLPIINDEPMLGMPKLDAGSLKHNTSALASALAVECIQFVLPSIPKLDFSELLDFRDEMKPHVKRFRLAILRMAKTLSQHIEDGAEAEAISNAAKFIVETEVQPLLIELREFAESENRPWHKQLILPLRNLLRPQFWMMPEQAALAQLGDKYFSLLTDHELSVTEKDKQLRRSPMYYLLEMQKLSR</sequence>
<evidence type="ECO:0000313" key="1">
    <source>
        <dbReference type="EMBL" id="MFC7292889.1"/>
    </source>
</evidence>
<organism evidence="1 2">
    <name type="scientific">Hirschia litorea</name>
    <dbReference type="NCBI Taxonomy" id="1199156"/>
    <lineage>
        <taxon>Bacteria</taxon>
        <taxon>Pseudomonadati</taxon>
        <taxon>Pseudomonadota</taxon>
        <taxon>Alphaproteobacteria</taxon>
        <taxon>Hyphomonadales</taxon>
        <taxon>Hyphomonadaceae</taxon>
        <taxon>Hirschia</taxon>
    </lineage>
</organism>
<dbReference type="RefSeq" id="WP_382168785.1">
    <property type="nucleotide sequence ID" value="NZ_JBHTBR010000009.1"/>
</dbReference>
<dbReference type="Proteomes" id="UP001596492">
    <property type="component" value="Unassembled WGS sequence"/>
</dbReference>
<gene>
    <name evidence="1" type="ORF">ACFQS8_14790</name>
</gene>
<protein>
    <submittedName>
        <fullName evidence="1">Uncharacterized protein</fullName>
    </submittedName>
</protein>
<comment type="caution">
    <text evidence="1">The sequence shown here is derived from an EMBL/GenBank/DDBJ whole genome shotgun (WGS) entry which is preliminary data.</text>
</comment>
<evidence type="ECO:0000313" key="2">
    <source>
        <dbReference type="Proteomes" id="UP001596492"/>
    </source>
</evidence>